<protein>
    <submittedName>
        <fullName evidence="2">Uncharacterized protein</fullName>
    </submittedName>
</protein>
<accession>A0A0B2PZN2</accession>
<dbReference type="EMBL" id="KN661637">
    <property type="protein sequence ID" value="KHN14575.1"/>
    <property type="molecule type" value="Genomic_DNA"/>
</dbReference>
<dbReference type="AlphaFoldDB" id="A0A0B2PZN2"/>
<dbReference type="Pfam" id="PF09072">
    <property type="entry name" value="TMA7"/>
    <property type="match status" value="1"/>
</dbReference>
<feature type="coiled-coil region" evidence="1">
    <location>
        <begin position="50"/>
        <end position="77"/>
    </location>
</feature>
<evidence type="ECO:0000313" key="2">
    <source>
        <dbReference type="EMBL" id="KHN14575.1"/>
    </source>
</evidence>
<proteinExistence type="predicted"/>
<reference evidence="2" key="1">
    <citation type="submission" date="2014-07" db="EMBL/GenBank/DDBJ databases">
        <title>Identification of a novel salt tolerance gene in wild soybean by whole-genome sequencing.</title>
        <authorList>
            <person name="Lam H.-M."/>
            <person name="Qi X."/>
            <person name="Li M.-W."/>
            <person name="Liu X."/>
            <person name="Xie M."/>
            <person name="Ni M."/>
            <person name="Xu X."/>
        </authorList>
    </citation>
    <scope>NUCLEOTIDE SEQUENCE [LARGE SCALE GENOMIC DNA]</scope>
    <source>
        <tissue evidence="2">Root</tissue>
    </source>
</reference>
<organism evidence="2">
    <name type="scientific">Glycine soja</name>
    <name type="common">Wild soybean</name>
    <dbReference type="NCBI Taxonomy" id="3848"/>
    <lineage>
        <taxon>Eukaryota</taxon>
        <taxon>Viridiplantae</taxon>
        <taxon>Streptophyta</taxon>
        <taxon>Embryophyta</taxon>
        <taxon>Tracheophyta</taxon>
        <taxon>Spermatophyta</taxon>
        <taxon>Magnoliopsida</taxon>
        <taxon>eudicotyledons</taxon>
        <taxon>Gunneridae</taxon>
        <taxon>Pentapetalae</taxon>
        <taxon>rosids</taxon>
        <taxon>fabids</taxon>
        <taxon>Fabales</taxon>
        <taxon>Fabaceae</taxon>
        <taxon>Papilionoideae</taxon>
        <taxon>50 kb inversion clade</taxon>
        <taxon>NPAAA clade</taxon>
        <taxon>indigoferoid/millettioid clade</taxon>
        <taxon>Phaseoleae</taxon>
        <taxon>Glycine</taxon>
        <taxon>Glycine subgen. Soja</taxon>
    </lineage>
</organism>
<keyword evidence="1" id="KW-0175">Coiled coil</keyword>
<name>A0A0B2PZN2_GLYSO</name>
<dbReference type="InterPro" id="IPR015157">
    <property type="entry name" value="TMA7"/>
</dbReference>
<sequence length="96" mass="10575">MQSVVERDYSNYKEVSGANNDEGLAIANLRIALQIIDALAKKGIAELFPIQVDMANIQKKKEEAKALKELKAKAQQKGSFEVLGSRKVERNKGSLS</sequence>
<gene>
    <name evidence="2" type="ORF">glysoja_045010</name>
</gene>
<dbReference type="Proteomes" id="UP000053555">
    <property type="component" value="Unassembled WGS sequence"/>
</dbReference>
<evidence type="ECO:0000256" key="1">
    <source>
        <dbReference type="SAM" id="Coils"/>
    </source>
</evidence>